<dbReference type="SUPFAM" id="SSF81301">
    <property type="entry name" value="Nucleotidyltransferase"/>
    <property type="match status" value="1"/>
</dbReference>
<feature type="domain" description="Polymerase beta nucleotidyltransferase" evidence="1">
    <location>
        <begin position="12"/>
        <end position="98"/>
    </location>
</feature>
<dbReference type="Proteomes" id="UP000179524">
    <property type="component" value="Unassembled WGS sequence"/>
</dbReference>
<dbReference type="InterPro" id="IPR041633">
    <property type="entry name" value="Polbeta"/>
</dbReference>
<dbReference type="Pfam" id="PF18765">
    <property type="entry name" value="Polbeta"/>
    <property type="match status" value="1"/>
</dbReference>
<accession>A0A1S2LIP4</accession>
<evidence type="ECO:0000313" key="3">
    <source>
        <dbReference type="Proteomes" id="UP000179524"/>
    </source>
</evidence>
<name>A0A1S2LIP4_9BACI</name>
<comment type="caution">
    <text evidence="2">The sequence shown here is derived from an EMBL/GenBank/DDBJ whole genome shotgun (WGS) entry which is preliminary data.</text>
</comment>
<sequence>MFGLLDKDLHYITKAIKKYAEIERVKVFGSRALGNYKKGSDVDIAIFGESINGKIVAGLSDILNEEYPLPYFFDVIHYESISNQKLAEHIDNSGIEIFPTLKGR</sequence>
<keyword evidence="3" id="KW-1185">Reference proteome</keyword>
<protein>
    <submittedName>
        <fullName evidence="2">DNA polymerase III subunit beta</fullName>
    </submittedName>
</protein>
<dbReference type="InterPro" id="IPR043519">
    <property type="entry name" value="NT_sf"/>
</dbReference>
<dbReference type="RefSeq" id="WP_071310344.1">
    <property type="nucleotide sequence ID" value="NZ_MLQR01000033.1"/>
</dbReference>
<evidence type="ECO:0000259" key="1">
    <source>
        <dbReference type="Pfam" id="PF18765"/>
    </source>
</evidence>
<gene>
    <name evidence="2" type="ORF">BKP37_14575</name>
</gene>
<dbReference type="CDD" id="cd05403">
    <property type="entry name" value="NT_KNTase_like"/>
    <property type="match status" value="1"/>
</dbReference>
<dbReference type="AlphaFoldDB" id="A0A1S2LIP4"/>
<evidence type="ECO:0000313" key="2">
    <source>
        <dbReference type="EMBL" id="OIJ12100.1"/>
    </source>
</evidence>
<proteinExistence type="predicted"/>
<dbReference type="OrthoDB" id="9803106at2"/>
<dbReference type="EMBL" id="MLQR01000033">
    <property type="protein sequence ID" value="OIJ12100.1"/>
    <property type="molecule type" value="Genomic_DNA"/>
</dbReference>
<dbReference type="Gene3D" id="3.30.460.10">
    <property type="entry name" value="Beta Polymerase, domain 2"/>
    <property type="match status" value="1"/>
</dbReference>
<organism evidence="2 3">
    <name type="scientific">Anaerobacillus alkalilacustris</name>
    <dbReference type="NCBI Taxonomy" id="393763"/>
    <lineage>
        <taxon>Bacteria</taxon>
        <taxon>Bacillati</taxon>
        <taxon>Bacillota</taxon>
        <taxon>Bacilli</taxon>
        <taxon>Bacillales</taxon>
        <taxon>Bacillaceae</taxon>
        <taxon>Anaerobacillus</taxon>
    </lineage>
</organism>
<reference evidence="2 3" key="1">
    <citation type="submission" date="2016-10" db="EMBL/GenBank/DDBJ databases">
        <title>Draft genome sequences of four alkaliphilic bacteria belonging to the Anaerobacillus genus.</title>
        <authorList>
            <person name="Bassil N.M."/>
            <person name="Lloyd J.R."/>
        </authorList>
    </citation>
    <scope>NUCLEOTIDE SEQUENCE [LARGE SCALE GENOMIC DNA]</scope>
    <source>
        <strain evidence="2 3">DSM 18345</strain>
    </source>
</reference>